<protein>
    <submittedName>
        <fullName evidence="1">Uncharacterized protein</fullName>
    </submittedName>
</protein>
<comment type="caution">
    <text evidence="1">The sequence shown here is derived from an EMBL/GenBank/DDBJ whole genome shotgun (WGS) entry which is preliminary data.</text>
</comment>
<organism evidence="1 2">
    <name type="scientific">Protopolystoma xenopodis</name>
    <dbReference type="NCBI Taxonomy" id="117903"/>
    <lineage>
        <taxon>Eukaryota</taxon>
        <taxon>Metazoa</taxon>
        <taxon>Spiralia</taxon>
        <taxon>Lophotrochozoa</taxon>
        <taxon>Platyhelminthes</taxon>
        <taxon>Monogenea</taxon>
        <taxon>Polyopisthocotylea</taxon>
        <taxon>Polystomatidea</taxon>
        <taxon>Polystomatidae</taxon>
        <taxon>Protopolystoma</taxon>
    </lineage>
</organism>
<dbReference type="Proteomes" id="UP000784294">
    <property type="component" value="Unassembled WGS sequence"/>
</dbReference>
<reference evidence="1" key="1">
    <citation type="submission" date="2018-11" db="EMBL/GenBank/DDBJ databases">
        <authorList>
            <consortium name="Pathogen Informatics"/>
        </authorList>
    </citation>
    <scope>NUCLEOTIDE SEQUENCE</scope>
</reference>
<proteinExistence type="predicted"/>
<dbReference type="EMBL" id="CAAALY010066561">
    <property type="protein sequence ID" value="VEL24223.1"/>
    <property type="molecule type" value="Genomic_DNA"/>
</dbReference>
<keyword evidence="2" id="KW-1185">Reference proteome</keyword>
<sequence>MLVCFIKRSRTEAAATSAANAYAETRHITDTKIIIGSPTFQSATISSDAASQTTATMRWSSLSGLLIVSLSGLILQKAVNILQLILKHVGQPATLSVSVLPRDKEIPVNLQMPPISEPADEPALGETVMRTLKLTIPSFMGSPYHSPTRSPDTSLQVGLLELMSPCFQLLEAAVQTTCLLLIPHCHSNKRQNYEYQPHRQRNKIRSSCVKAHSFACQSIPTSDNLSFQIPQSSNRSSKPTAPLLLSKRVSALSPISHTTLRGHLLIVMVSINCALWVLLVLATLQLDCSPWGPPLSLTPRPTSTPHPTQIQSKTIPTDWPLESSNYAEFSQEAHHVKRFESKIWIGLARLGFAASSIFRFTSVSILIRDLGGVHAE</sequence>
<accession>A0A3S5CIH8</accession>
<gene>
    <name evidence="1" type="ORF">PXEA_LOCUS17663</name>
</gene>
<evidence type="ECO:0000313" key="2">
    <source>
        <dbReference type="Proteomes" id="UP000784294"/>
    </source>
</evidence>
<dbReference type="AlphaFoldDB" id="A0A3S5CIH8"/>
<evidence type="ECO:0000313" key="1">
    <source>
        <dbReference type="EMBL" id="VEL24223.1"/>
    </source>
</evidence>
<name>A0A3S5CIH8_9PLAT</name>